<accession>A0ABV6AEU4</accession>
<sequence>MATVRLLMLFCVRHASGTDFGATQAIAGLADFIPASQFGSPLSSVISNLPQVIAAIDTARSDPDDLFITTDTTGDLGASFWPPAGQTRNFQAGQSATVMLDFEFVYSINFSLWDYDSSSSNDLLGSITVFEQEAGQGEIARLAKSDVEGSAYYVFYEVFA</sequence>
<comment type="caution">
    <text evidence="1">The sequence shown here is derived from an EMBL/GenBank/DDBJ whole genome shotgun (WGS) entry which is preliminary data.</text>
</comment>
<dbReference type="RefSeq" id="WP_377259610.1">
    <property type="nucleotide sequence ID" value="NZ_JBHMAA010000011.1"/>
</dbReference>
<keyword evidence="2" id="KW-1185">Reference proteome</keyword>
<evidence type="ECO:0000313" key="2">
    <source>
        <dbReference type="Proteomes" id="UP001589692"/>
    </source>
</evidence>
<dbReference type="EMBL" id="JBHMAA010000011">
    <property type="protein sequence ID" value="MFB9949100.1"/>
    <property type="molecule type" value="Genomic_DNA"/>
</dbReference>
<dbReference type="Proteomes" id="UP001589692">
    <property type="component" value="Unassembled WGS sequence"/>
</dbReference>
<protein>
    <submittedName>
        <fullName evidence="1">Uncharacterized protein</fullName>
    </submittedName>
</protein>
<proteinExistence type="predicted"/>
<organism evidence="1 2">
    <name type="scientific">Rhizobium puerariae</name>
    <dbReference type="NCBI Taxonomy" id="1585791"/>
    <lineage>
        <taxon>Bacteria</taxon>
        <taxon>Pseudomonadati</taxon>
        <taxon>Pseudomonadota</taxon>
        <taxon>Alphaproteobacteria</taxon>
        <taxon>Hyphomicrobiales</taxon>
        <taxon>Rhizobiaceae</taxon>
        <taxon>Rhizobium/Agrobacterium group</taxon>
        <taxon>Rhizobium</taxon>
    </lineage>
</organism>
<name>A0ABV6AEU4_9HYPH</name>
<gene>
    <name evidence="1" type="ORF">ACFFP0_09595</name>
</gene>
<evidence type="ECO:0000313" key="1">
    <source>
        <dbReference type="EMBL" id="MFB9949100.1"/>
    </source>
</evidence>
<reference evidence="1 2" key="1">
    <citation type="submission" date="2024-09" db="EMBL/GenBank/DDBJ databases">
        <authorList>
            <person name="Sun Q."/>
            <person name="Mori K."/>
        </authorList>
    </citation>
    <scope>NUCLEOTIDE SEQUENCE [LARGE SCALE GENOMIC DNA]</scope>
    <source>
        <strain evidence="1 2">TBRC 4938</strain>
    </source>
</reference>